<dbReference type="InterPro" id="IPR000399">
    <property type="entry name" value="TPP-bd_CS"/>
</dbReference>
<dbReference type="Proteomes" id="UP000294513">
    <property type="component" value="Unassembled WGS sequence"/>
</dbReference>
<accession>A0A4R5AXC4</accession>
<feature type="domain" description="Thiamine pyrophosphate enzyme central" evidence="5">
    <location>
        <begin position="191"/>
        <end position="327"/>
    </location>
</feature>
<dbReference type="GO" id="GO:0009097">
    <property type="term" value="P:isoleucine biosynthetic process"/>
    <property type="evidence" value="ECO:0007669"/>
    <property type="project" value="TreeGrafter"/>
</dbReference>
<dbReference type="Gene3D" id="3.40.50.970">
    <property type="match status" value="2"/>
</dbReference>
<dbReference type="PROSITE" id="PS00187">
    <property type="entry name" value="TPP_ENZYMES"/>
    <property type="match status" value="1"/>
</dbReference>
<dbReference type="Gene3D" id="3.40.50.1220">
    <property type="entry name" value="TPP-binding domain"/>
    <property type="match status" value="1"/>
</dbReference>
<keyword evidence="9" id="KW-1185">Reference proteome</keyword>
<dbReference type="EMBL" id="SMKU01000203">
    <property type="protein sequence ID" value="TDD76830.1"/>
    <property type="molecule type" value="Genomic_DNA"/>
</dbReference>
<organism evidence="8 9">
    <name type="scientific">Actinomadura rubrisoli</name>
    <dbReference type="NCBI Taxonomy" id="2530368"/>
    <lineage>
        <taxon>Bacteria</taxon>
        <taxon>Bacillati</taxon>
        <taxon>Actinomycetota</taxon>
        <taxon>Actinomycetes</taxon>
        <taxon>Streptosporangiales</taxon>
        <taxon>Thermomonosporaceae</taxon>
        <taxon>Actinomadura</taxon>
    </lineage>
</organism>
<dbReference type="CDD" id="cd07035">
    <property type="entry name" value="TPP_PYR_POX_like"/>
    <property type="match status" value="1"/>
</dbReference>
<protein>
    <submittedName>
        <fullName evidence="8">Thiamine pyrophosphate-binding protein</fullName>
    </submittedName>
</protein>
<sequence>MTGVTGHRRLLEQMRADGVRHLFGNPGSTEEGLLDEIARFPDVGYVLGLQEAAVVCLADGYAQATHRPSVVLLHSGVGLGNAVGSLCHAKQRGTPMVVLAGEAGVVYEPLEAHMAADLVGIARPVTKYATRAVHPASVLRQFRRCMKVAATPPQGPVLLALPQDVLDQVNDEPVLPTVVPDTRVLPEPARLREAAELLAGARSPLILVGDGVAASEAVPELERFAEAWGAPVCLSMASELLFPWTHPLCDGLMGHMFGEHSGAAVADADAVLVCGTYLFPDVFPLTGSPFRDDARIVHVDLDPYAIAKNHPVTLGLVSDPRLTLRALTPALRQAQGEEGGAESARRAEWIGARHEEARRAALEADRAVRDRVPLRMSAVAERLAALLPDDAVVFDEALTHSPDLTRWLPPRLPGAFFQTPGGTLGVGIPGAVGAKIAHPERTVVGFTGDGGAMFTFQALWTAAHHGIDVKLVVCHNSGYRLLKENLVDYRGDLGDPDPAAEFPWFFDVDRPCVDFVAVAGGLGVPAQRITEPAEIEPVLKSMLDHEGPFLVEVRLERDVAAGSAAGGGPVTEVKQS</sequence>
<dbReference type="InterPro" id="IPR011766">
    <property type="entry name" value="TPP_enzyme_TPP-bd"/>
</dbReference>
<evidence type="ECO:0000313" key="9">
    <source>
        <dbReference type="Proteomes" id="UP000294513"/>
    </source>
</evidence>
<dbReference type="InterPro" id="IPR012000">
    <property type="entry name" value="Thiamin_PyroP_enz_cen_dom"/>
</dbReference>
<evidence type="ECO:0000313" key="8">
    <source>
        <dbReference type="EMBL" id="TDD76830.1"/>
    </source>
</evidence>
<dbReference type="SUPFAM" id="SSF52467">
    <property type="entry name" value="DHS-like NAD/FAD-binding domain"/>
    <property type="match status" value="1"/>
</dbReference>
<comment type="cofactor">
    <cofactor evidence="1">
        <name>thiamine diphosphate</name>
        <dbReference type="ChEBI" id="CHEBI:58937"/>
    </cofactor>
</comment>
<dbReference type="Pfam" id="PF02775">
    <property type="entry name" value="TPP_enzyme_C"/>
    <property type="match status" value="1"/>
</dbReference>
<dbReference type="GO" id="GO:0005948">
    <property type="term" value="C:acetolactate synthase complex"/>
    <property type="evidence" value="ECO:0007669"/>
    <property type="project" value="TreeGrafter"/>
</dbReference>
<keyword evidence="3 4" id="KW-0786">Thiamine pyrophosphate</keyword>
<dbReference type="CDD" id="cd02002">
    <property type="entry name" value="TPP_BFDC"/>
    <property type="match status" value="1"/>
</dbReference>
<evidence type="ECO:0000259" key="5">
    <source>
        <dbReference type="Pfam" id="PF00205"/>
    </source>
</evidence>
<comment type="caution">
    <text evidence="8">The sequence shown here is derived from an EMBL/GenBank/DDBJ whole genome shotgun (WGS) entry which is preliminary data.</text>
</comment>
<dbReference type="GO" id="GO:0003984">
    <property type="term" value="F:acetolactate synthase activity"/>
    <property type="evidence" value="ECO:0007669"/>
    <property type="project" value="TreeGrafter"/>
</dbReference>
<dbReference type="InterPro" id="IPR029035">
    <property type="entry name" value="DHS-like_NAD/FAD-binding_dom"/>
</dbReference>
<dbReference type="GO" id="GO:0009099">
    <property type="term" value="P:L-valine biosynthetic process"/>
    <property type="evidence" value="ECO:0007669"/>
    <property type="project" value="TreeGrafter"/>
</dbReference>
<reference evidence="8 9" key="1">
    <citation type="submission" date="2019-03" db="EMBL/GenBank/DDBJ databases">
        <title>Draft genome sequences of novel Actinobacteria.</title>
        <authorList>
            <person name="Sahin N."/>
            <person name="Ay H."/>
            <person name="Saygin H."/>
        </authorList>
    </citation>
    <scope>NUCLEOTIDE SEQUENCE [LARGE SCALE GENOMIC DNA]</scope>
    <source>
        <strain evidence="8 9">H3C3</strain>
    </source>
</reference>
<name>A0A4R5AXC4_9ACTN</name>
<dbReference type="InterPro" id="IPR029061">
    <property type="entry name" value="THDP-binding"/>
</dbReference>
<proteinExistence type="inferred from homology"/>
<dbReference type="PANTHER" id="PTHR18968">
    <property type="entry name" value="THIAMINE PYROPHOSPHATE ENZYMES"/>
    <property type="match status" value="1"/>
</dbReference>
<evidence type="ECO:0000259" key="7">
    <source>
        <dbReference type="Pfam" id="PF02776"/>
    </source>
</evidence>
<feature type="domain" description="Thiamine pyrophosphate enzyme TPP-binding" evidence="6">
    <location>
        <begin position="419"/>
        <end position="553"/>
    </location>
</feature>
<feature type="domain" description="Thiamine pyrophosphate enzyme N-terminal TPP-binding" evidence="7">
    <location>
        <begin position="5"/>
        <end position="109"/>
    </location>
</feature>
<dbReference type="InterPro" id="IPR012001">
    <property type="entry name" value="Thiamin_PyroP_enz_TPP-bd_dom"/>
</dbReference>
<gene>
    <name evidence="8" type="ORF">E1298_30090</name>
</gene>
<evidence type="ECO:0000256" key="1">
    <source>
        <dbReference type="ARBA" id="ARBA00001964"/>
    </source>
</evidence>
<dbReference type="GO" id="GO:0000287">
    <property type="term" value="F:magnesium ion binding"/>
    <property type="evidence" value="ECO:0007669"/>
    <property type="project" value="InterPro"/>
</dbReference>
<dbReference type="GO" id="GO:0030976">
    <property type="term" value="F:thiamine pyrophosphate binding"/>
    <property type="evidence" value="ECO:0007669"/>
    <property type="project" value="InterPro"/>
</dbReference>
<evidence type="ECO:0000256" key="3">
    <source>
        <dbReference type="ARBA" id="ARBA00023052"/>
    </source>
</evidence>
<dbReference type="PANTHER" id="PTHR18968:SF13">
    <property type="entry name" value="ACETOLACTATE SYNTHASE CATALYTIC SUBUNIT, MITOCHONDRIAL"/>
    <property type="match status" value="1"/>
</dbReference>
<dbReference type="SUPFAM" id="SSF52518">
    <property type="entry name" value="Thiamin diphosphate-binding fold (THDP-binding)"/>
    <property type="match status" value="2"/>
</dbReference>
<dbReference type="Pfam" id="PF00205">
    <property type="entry name" value="TPP_enzyme_M"/>
    <property type="match status" value="1"/>
</dbReference>
<dbReference type="AlphaFoldDB" id="A0A4R5AXC4"/>
<dbReference type="InterPro" id="IPR045229">
    <property type="entry name" value="TPP_enz"/>
</dbReference>
<evidence type="ECO:0000259" key="6">
    <source>
        <dbReference type="Pfam" id="PF02775"/>
    </source>
</evidence>
<evidence type="ECO:0000256" key="4">
    <source>
        <dbReference type="RuleBase" id="RU362132"/>
    </source>
</evidence>
<dbReference type="RefSeq" id="WP_131899202.1">
    <property type="nucleotide sequence ID" value="NZ_SMKU01000203.1"/>
</dbReference>
<comment type="similarity">
    <text evidence="2 4">Belongs to the TPP enzyme family.</text>
</comment>
<evidence type="ECO:0000256" key="2">
    <source>
        <dbReference type="ARBA" id="ARBA00007812"/>
    </source>
</evidence>
<dbReference type="OrthoDB" id="2443624at2"/>
<dbReference type="GO" id="GO:0050660">
    <property type="term" value="F:flavin adenine dinucleotide binding"/>
    <property type="evidence" value="ECO:0007669"/>
    <property type="project" value="TreeGrafter"/>
</dbReference>
<dbReference type="Pfam" id="PF02776">
    <property type="entry name" value="TPP_enzyme_N"/>
    <property type="match status" value="1"/>
</dbReference>